<comment type="similarity">
    <text evidence="1">Belongs to the ArsC family.</text>
</comment>
<evidence type="ECO:0000313" key="3">
    <source>
        <dbReference type="Proteomes" id="UP000320055"/>
    </source>
</evidence>
<dbReference type="CDD" id="cd03033">
    <property type="entry name" value="ArsC_15kD"/>
    <property type="match status" value="1"/>
</dbReference>
<dbReference type="InterPro" id="IPR036249">
    <property type="entry name" value="Thioredoxin-like_sf"/>
</dbReference>
<dbReference type="AlphaFoldDB" id="A0A563VQX3"/>
<dbReference type="EMBL" id="CAACVJ010000139">
    <property type="protein sequence ID" value="VEP13868.1"/>
    <property type="molecule type" value="Genomic_DNA"/>
</dbReference>
<gene>
    <name evidence="2" type="ORF">H1P_2230014</name>
</gene>
<dbReference type="PANTHER" id="PTHR30041:SF8">
    <property type="entry name" value="PROTEIN YFFB"/>
    <property type="match status" value="1"/>
</dbReference>
<name>A0A563VQX3_9CYAN</name>
<dbReference type="PROSITE" id="PS51353">
    <property type="entry name" value="ARSC"/>
    <property type="match status" value="1"/>
</dbReference>
<protein>
    <submittedName>
        <fullName evidence="2">Uncharacterized 15.7 kDa protein in draG 3'region</fullName>
    </submittedName>
</protein>
<evidence type="ECO:0000313" key="2">
    <source>
        <dbReference type="EMBL" id="VEP13868.1"/>
    </source>
</evidence>
<dbReference type="Gene3D" id="3.40.30.10">
    <property type="entry name" value="Glutaredoxin"/>
    <property type="match status" value="1"/>
</dbReference>
<accession>A0A563VQX3</accession>
<dbReference type="Pfam" id="PF03960">
    <property type="entry name" value="ArsC"/>
    <property type="match status" value="1"/>
</dbReference>
<reference evidence="2 3" key="1">
    <citation type="submission" date="2019-01" db="EMBL/GenBank/DDBJ databases">
        <authorList>
            <person name="Brito A."/>
        </authorList>
    </citation>
    <scope>NUCLEOTIDE SEQUENCE [LARGE SCALE GENOMIC DNA]</scope>
    <source>
        <strain evidence="2">1</strain>
    </source>
</reference>
<sequence length="132" mass="15159">MAKVTFYERPGCVNNAKQRALLWASGHEVTTHNLLKISWTASSLRPFFGDLPITEWFNQTAPQIKLGEIVPENLDETTALQLMIENPLLIRRPLMQVEDIRRIGFDRDKIDTWIGLASPKGFEDLEECPRTH</sequence>
<evidence type="ECO:0000256" key="1">
    <source>
        <dbReference type="PROSITE-ProRule" id="PRU01282"/>
    </source>
</evidence>
<organism evidence="2 3">
    <name type="scientific">Hyella patelloides LEGE 07179</name>
    <dbReference type="NCBI Taxonomy" id="945734"/>
    <lineage>
        <taxon>Bacteria</taxon>
        <taxon>Bacillati</taxon>
        <taxon>Cyanobacteriota</taxon>
        <taxon>Cyanophyceae</taxon>
        <taxon>Pleurocapsales</taxon>
        <taxon>Hyellaceae</taxon>
        <taxon>Hyella</taxon>
    </lineage>
</organism>
<dbReference type="OrthoDB" id="9808142at2"/>
<dbReference type="InterPro" id="IPR006660">
    <property type="entry name" value="Arsenate_reductase-like"/>
</dbReference>
<dbReference type="PANTHER" id="PTHR30041">
    <property type="entry name" value="ARSENATE REDUCTASE"/>
    <property type="match status" value="1"/>
</dbReference>
<proteinExistence type="inferred from homology"/>
<dbReference type="SUPFAM" id="SSF52833">
    <property type="entry name" value="Thioredoxin-like"/>
    <property type="match status" value="1"/>
</dbReference>
<dbReference type="NCBIfam" id="TIGR01616">
    <property type="entry name" value="nitro_assoc"/>
    <property type="match status" value="1"/>
</dbReference>
<dbReference type="Proteomes" id="UP000320055">
    <property type="component" value="Unassembled WGS sequence"/>
</dbReference>
<keyword evidence="3" id="KW-1185">Reference proteome</keyword>
<dbReference type="InterPro" id="IPR006503">
    <property type="entry name" value="Nase-assoc"/>
</dbReference>
<dbReference type="RefSeq" id="WP_144872112.1">
    <property type="nucleotide sequence ID" value="NZ_LR213969.1"/>
</dbReference>